<dbReference type="Pfam" id="PF12831">
    <property type="entry name" value="FAD_oxidored"/>
    <property type="match status" value="1"/>
</dbReference>
<keyword evidence="2" id="KW-0479">Metal-binding</keyword>
<keyword evidence="4" id="KW-0408">Iron</keyword>
<proteinExistence type="predicted"/>
<evidence type="ECO:0000256" key="2">
    <source>
        <dbReference type="ARBA" id="ARBA00022723"/>
    </source>
</evidence>
<reference evidence="8 9" key="1">
    <citation type="submission" date="2019-02" db="EMBL/GenBank/DDBJ databases">
        <title>Deep-cultivation of Planctomycetes and their phenomic and genomic characterization uncovers novel biology.</title>
        <authorList>
            <person name="Wiegand S."/>
            <person name="Jogler M."/>
            <person name="Boedeker C."/>
            <person name="Pinto D."/>
            <person name="Vollmers J."/>
            <person name="Rivas-Marin E."/>
            <person name="Kohn T."/>
            <person name="Peeters S.H."/>
            <person name="Heuer A."/>
            <person name="Rast P."/>
            <person name="Oberbeckmann S."/>
            <person name="Bunk B."/>
            <person name="Jeske O."/>
            <person name="Meyerdierks A."/>
            <person name="Storesund J.E."/>
            <person name="Kallscheuer N."/>
            <person name="Luecker S."/>
            <person name="Lage O.M."/>
            <person name="Pohl T."/>
            <person name="Merkel B.J."/>
            <person name="Hornburger P."/>
            <person name="Mueller R.-W."/>
            <person name="Bruemmer F."/>
            <person name="Labrenz M."/>
            <person name="Spormann A.M."/>
            <person name="Op Den Camp H."/>
            <person name="Overmann J."/>
            <person name="Amann R."/>
            <person name="Jetten M.S.M."/>
            <person name="Mascher T."/>
            <person name="Medema M.H."/>
            <person name="Devos D.P."/>
            <person name="Kaster A.-K."/>
            <person name="Ovreas L."/>
            <person name="Rohde M."/>
            <person name="Galperin M.Y."/>
            <person name="Jogler C."/>
        </authorList>
    </citation>
    <scope>NUCLEOTIDE SEQUENCE [LARGE SCALE GENOMIC DNA]</scope>
    <source>
        <strain evidence="8 9">Pla52o</strain>
    </source>
</reference>
<organism evidence="8 9">
    <name type="scientific">Novipirellula galeiformis</name>
    <dbReference type="NCBI Taxonomy" id="2528004"/>
    <lineage>
        <taxon>Bacteria</taxon>
        <taxon>Pseudomonadati</taxon>
        <taxon>Planctomycetota</taxon>
        <taxon>Planctomycetia</taxon>
        <taxon>Pirellulales</taxon>
        <taxon>Pirellulaceae</taxon>
        <taxon>Novipirellula</taxon>
    </lineage>
</organism>
<dbReference type="EMBL" id="SJPT01000015">
    <property type="protein sequence ID" value="TWU17146.1"/>
    <property type="molecule type" value="Genomic_DNA"/>
</dbReference>
<feature type="domain" description="Golvesin/Xly CBD-like" evidence="7">
    <location>
        <begin position="588"/>
        <end position="714"/>
    </location>
</feature>
<dbReference type="GO" id="GO:0047492">
    <property type="term" value="F:xanthan lyase activity"/>
    <property type="evidence" value="ECO:0007669"/>
    <property type="project" value="UniProtKB-EC"/>
</dbReference>
<keyword evidence="1" id="KW-0004">4Fe-4S</keyword>
<evidence type="ECO:0000259" key="7">
    <source>
        <dbReference type="Pfam" id="PF25275"/>
    </source>
</evidence>
<dbReference type="GO" id="GO:0016491">
    <property type="term" value="F:oxidoreductase activity"/>
    <property type="evidence" value="ECO:0007669"/>
    <property type="project" value="UniProtKB-KW"/>
</dbReference>
<dbReference type="EC" id="4.2.2.12" evidence="8"/>
<keyword evidence="3" id="KW-0560">Oxidoreductase</keyword>
<protein>
    <submittedName>
        <fullName evidence="8">Xanthan lyase</fullName>
        <ecNumber evidence="8">4.2.2.12</ecNumber>
    </submittedName>
</protein>
<gene>
    <name evidence="8" type="primary">xly_6</name>
    <name evidence="8" type="ORF">Pla52o_54850</name>
</gene>
<dbReference type="Proteomes" id="UP000316304">
    <property type="component" value="Unassembled WGS sequence"/>
</dbReference>
<dbReference type="SUPFAM" id="SSF51905">
    <property type="entry name" value="FAD/NAD(P)-binding domain"/>
    <property type="match status" value="1"/>
</dbReference>
<evidence type="ECO:0000313" key="9">
    <source>
        <dbReference type="Proteomes" id="UP000316304"/>
    </source>
</evidence>
<dbReference type="PANTHER" id="PTHR43498:SF1">
    <property type="entry name" value="COB--COM HETERODISULFIDE REDUCTASE IRON-SULFUR SUBUNIT A"/>
    <property type="match status" value="1"/>
</dbReference>
<dbReference type="InterPro" id="IPR036188">
    <property type="entry name" value="FAD/NAD-bd_sf"/>
</dbReference>
<dbReference type="GO" id="GO:0051539">
    <property type="term" value="F:4 iron, 4 sulfur cluster binding"/>
    <property type="evidence" value="ECO:0007669"/>
    <property type="project" value="UniProtKB-KW"/>
</dbReference>
<sequence length="720" mass="79295" precursor="true">MRPILLPPSLAVLPRAVMRALMLLSCTVIAVALPQAKAAASTYDVVVYGGTSAGIAAAVQVRRMGGTVVVIEPSRRIGGLTTGGLGATDIGNKAAIGGIAHEFYRRIRQHYDNPASWRQQEREQFFASGHSRSSAQETAMWNFEPHVALAIMQAWVREHEIPVVYHQRLDRGGQSQPGQPSRGVQLDGPRIVAITMESGDVYRGRMFLDATYEGDLLAAAGVDYTIGRESNDRYKETLSGVQTRYAKYHQLLPGVDPYVIAGDAKSGLLPGIDRDGPGTEGSGDARVQAYCFRMCLTDDPENRIPFFKPDHYDAAQYELMLRNFEAGERGMPWINSGMPNRKTDTNNRTGFSTDFIGQNYDYPEASYEERDQIVAAHRLYQQGLMWTLANHSRVPDHIRNEVARWGTCRDEFEREDGWQQQLYIREARRMIGESVMTQHHCQGREVAEQPIALAAYTMDSHHVQRYLTDDGYVLNEGDVQVGGFSPYPIDYGSLTPKQDQCNNLLVPVCLSASHMAFGSIRMEPVFMVLGQSSATAAMQAIESNVAVQQIDYAKLRERLLKDQQVLEWTGPVRSSAVSVDPSTLKGIVVDDSEAKKTGFVGTSHMVGPHIAAGYAHDGNSDKGHQSARFEVTIEKAGRYEVRIAYTANPNRATNVPVKVKHAGGESTVSLNQRKRPSDGAFGSIGKFDFTVGTAEIEISNLDTDGHVIADAVQLLPVGKD</sequence>
<dbReference type="PANTHER" id="PTHR43498">
    <property type="entry name" value="FERREDOXIN:COB-COM HETERODISULFIDE REDUCTASE SUBUNIT A"/>
    <property type="match status" value="1"/>
</dbReference>
<dbReference type="AlphaFoldDB" id="A0A5C6C0W4"/>
<dbReference type="Gene3D" id="3.50.50.60">
    <property type="entry name" value="FAD/NAD(P)-binding domain"/>
    <property type="match status" value="1"/>
</dbReference>
<name>A0A5C6C0W4_9BACT</name>
<keyword evidence="6" id="KW-0732">Signal</keyword>
<dbReference type="GO" id="GO:0046872">
    <property type="term" value="F:metal ion binding"/>
    <property type="evidence" value="ECO:0007669"/>
    <property type="project" value="UniProtKB-KW"/>
</dbReference>
<comment type="caution">
    <text evidence="8">The sequence shown here is derived from an EMBL/GenBank/DDBJ whole genome shotgun (WGS) entry which is preliminary data.</text>
</comment>
<dbReference type="InterPro" id="IPR033803">
    <property type="entry name" value="CBD-like_Golvesin-Xly"/>
</dbReference>
<evidence type="ECO:0000256" key="5">
    <source>
        <dbReference type="ARBA" id="ARBA00023014"/>
    </source>
</evidence>
<evidence type="ECO:0000256" key="4">
    <source>
        <dbReference type="ARBA" id="ARBA00023004"/>
    </source>
</evidence>
<feature type="chain" id="PRO_5022898634" evidence="6">
    <location>
        <begin position="31"/>
        <end position="720"/>
    </location>
</feature>
<evidence type="ECO:0000256" key="6">
    <source>
        <dbReference type="SAM" id="SignalP"/>
    </source>
</evidence>
<dbReference type="Pfam" id="PF25275">
    <property type="entry name" value="Golvesin_C"/>
    <property type="match status" value="1"/>
</dbReference>
<dbReference type="InterPro" id="IPR039650">
    <property type="entry name" value="HdrA-like"/>
</dbReference>
<accession>A0A5C6C0W4</accession>
<evidence type="ECO:0000256" key="1">
    <source>
        <dbReference type="ARBA" id="ARBA00022485"/>
    </source>
</evidence>
<feature type="signal peptide" evidence="6">
    <location>
        <begin position="1"/>
        <end position="30"/>
    </location>
</feature>
<keyword evidence="5" id="KW-0411">Iron-sulfur</keyword>
<keyword evidence="9" id="KW-1185">Reference proteome</keyword>
<keyword evidence="8" id="KW-0456">Lyase</keyword>
<dbReference type="Gene3D" id="2.60.120.260">
    <property type="entry name" value="Galactose-binding domain-like"/>
    <property type="match status" value="1"/>
</dbReference>
<evidence type="ECO:0000256" key="3">
    <source>
        <dbReference type="ARBA" id="ARBA00023002"/>
    </source>
</evidence>
<evidence type="ECO:0000313" key="8">
    <source>
        <dbReference type="EMBL" id="TWU17146.1"/>
    </source>
</evidence>